<evidence type="ECO:0000256" key="2">
    <source>
        <dbReference type="ARBA" id="ARBA00022630"/>
    </source>
</evidence>
<dbReference type="PRINTS" id="PR00469">
    <property type="entry name" value="PNDRDTASEII"/>
</dbReference>
<accession>A0ABW4TWT1</accession>
<dbReference type="Pfam" id="PF07992">
    <property type="entry name" value="Pyr_redox_2"/>
    <property type="match status" value="1"/>
</dbReference>
<dbReference type="RefSeq" id="WP_380929621.1">
    <property type="nucleotide sequence ID" value="NZ_JBHUGS010000002.1"/>
</dbReference>
<evidence type="ECO:0000259" key="4">
    <source>
        <dbReference type="Pfam" id="PF07992"/>
    </source>
</evidence>
<keyword evidence="6" id="KW-1185">Reference proteome</keyword>
<dbReference type="InterPro" id="IPR050097">
    <property type="entry name" value="Ferredoxin-NADP_redctase_2"/>
</dbReference>
<evidence type="ECO:0000313" key="5">
    <source>
        <dbReference type="EMBL" id="MFD1951152.1"/>
    </source>
</evidence>
<proteinExistence type="predicted"/>
<organism evidence="5 6">
    <name type="scientific">Sphingomonas arantia</name>
    <dbReference type="NCBI Taxonomy" id="1460676"/>
    <lineage>
        <taxon>Bacteria</taxon>
        <taxon>Pseudomonadati</taxon>
        <taxon>Pseudomonadota</taxon>
        <taxon>Alphaproteobacteria</taxon>
        <taxon>Sphingomonadales</taxon>
        <taxon>Sphingomonadaceae</taxon>
        <taxon>Sphingomonas</taxon>
    </lineage>
</organism>
<sequence length="307" mass="32515">MIEKTYDALVIGGGPAGLTAAIYLTRFHLDTLVVDAGKSRAALIPLSHNHAGYPEGVRGTDLLADMQAQAAQYGAPVTPGAVTKLHRHADGRFFVELDGGTTLFAHSVLLATGVVNKRPPIDDDVHHEALERGLLRYCPVCDGYEVTDRKVGIIGTGSHGMKEAVFLRSYTRDVTLISPDAEHCFSDDEIAKLDDLGVVRVAGPCDRLRIEGDSLIVPTPQGGLAFDSVYPALGSDIRSRLAVDVGADAGDDGCMHVDDHQRTSVPGLYAAGDVVIGLDQISHAMGAAGVAATTMRNDLAEKRALVR</sequence>
<dbReference type="EMBL" id="JBHUGS010000002">
    <property type="protein sequence ID" value="MFD1951152.1"/>
    <property type="molecule type" value="Genomic_DNA"/>
</dbReference>
<dbReference type="PANTHER" id="PTHR48105">
    <property type="entry name" value="THIOREDOXIN REDUCTASE 1-RELATED-RELATED"/>
    <property type="match status" value="1"/>
</dbReference>
<gene>
    <name evidence="5" type="ORF">ACFSGX_10280</name>
</gene>
<dbReference type="PRINTS" id="PR00368">
    <property type="entry name" value="FADPNR"/>
</dbReference>
<name>A0ABW4TWT1_9SPHN</name>
<feature type="domain" description="FAD/NAD(P)-binding" evidence="4">
    <location>
        <begin position="6"/>
        <end position="287"/>
    </location>
</feature>
<comment type="caution">
    <text evidence="5">The sequence shown here is derived from an EMBL/GenBank/DDBJ whole genome shotgun (WGS) entry which is preliminary data.</text>
</comment>
<reference evidence="6" key="1">
    <citation type="journal article" date="2019" name="Int. J. Syst. Evol. Microbiol.">
        <title>The Global Catalogue of Microorganisms (GCM) 10K type strain sequencing project: providing services to taxonomists for standard genome sequencing and annotation.</title>
        <authorList>
            <consortium name="The Broad Institute Genomics Platform"/>
            <consortium name="The Broad Institute Genome Sequencing Center for Infectious Disease"/>
            <person name="Wu L."/>
            <person name="Ma J."/>
        </authorList>
    </citation>
    <scope>NUCLEOTIDE SEQUENCE [LARGE SCALE GENOMIC DNA]</scope>
    <source>
        <strain evidence="6">CGMCC 1.12702</strain>
    </source>
</reference>
<dbReference type="Gene3D" id="3.50.50.60">
    <property type="entry name" value="FAD/NAD(P)-binding domain"/>
    <property type="match status" value="2"/>
</dbReference>
<protein>
    <recommendedName>
        <fullName evidence="1">Thioredoxin reductase</fullName>
    </recommendedName>
</protein>
<dbReference type="InterPro" id="IPR023753">
    <property type="entry name" value="FAD/NAD-binding_dom"/>
</dbReference>
<keyword evidence="3" id="KW-0560">Oxidoreductase</keyword>
<dbReference type="InterPro" id="IPR036188">
    <property type="entry name" value="FAD/NAD-bd_sf"/>
</dbReference>
<evidence type="ECO:0000313" key="6">
    <source>
        <dbReference type="Proteomes" id="UP001597400"/>
    </source>
</evidence>
<evidence type="ECO:0000256" key="1">
    <source>
        <dbReference type="ARBA" id="ARBA00018719"/>
    </source>
</evidence>
<dbReference type="Proteomes" id="UP001597400">
    <property type="component" value="Unassembled WGS sequence"/>
</dbReference>
<dbReference type="SUPFAM" id="SSF51905">
    <property type="entry name" value="FAD/NAD(P)-binding domain"/>
    <property type="match status" value="1"/>
</dbReference>
<evidence type="ECO:0000256" key="3">
    <source>
        <dbReference type="ARBA" id="ARBA00023002"/>
    </source>
</evidence>
<keyword evidence="2" id="KW-0285">Flavoprotein</keyword>